<dbReference type="EMBL" id="CAJPEV010000297">
    <property type="protein sequence ID" value="CAG0883626.1"/>
    <property type="molecule type" value="Genomic_DNA"/>
</dbReference>
<dbReference type="Pfam" id="PF12842">
    <property type="entry name" value="DUF3819"/>
    <property type="match status" value="1"/>
</dbReference>
<reference evidence="15" key="1">
    <citation type="submission" date="2020-11" db="EMBL/GenBank/DDBJ databases">
        <authorList>
            <person name="Tran Van P."/>
        </authorList>
    </citation>
    <scope>NUCLEOTIDE SEQUENCE</scope>
</reference>
<feature type="domain" description="CCR4-NOT transcription complex subunit 1-like NOT1 connector" evidence="14">
    <location>
        <begin position="1644"/>
        <end position="1849"/>
    </location>
</feature>
<dbReference type="GO" id="GO:0017148">
    <property type="term" value="P:negative regulation of translation"/>
    <property type="evidence" value="ECO:0007669"/>
    <property type="project" value="InterPro"/>
</dbReference>
<evidence type="ECO:0000259" key="11">
    <source>
        <dbReference type="Pfam" id="PF16417"/>
    </source>
</evidence>
<evidence type="ECO:0000256" key="2">
    <source>
        <dbReference type="ARBA" id="ARBA00022491"/>
    </source>
</evidence>
<dbReference type="InterPro" id="IPR038535">
    <property type="entry name" value="CNOT1_TTP_bind_sf"/>
</dbReference>
<evidence type="ECO:0000259" key="14">
    <source>
        <dbReference type="Pfam" id="PF23590"/>
    </source>
</evidence>
<evidence type="ECO:0008006" key="17">
    <source>
        <dbReference type="Google" id="ProtNLM"/>
    </source>
</evidence>
<dbReference type="InterPro" id="IPR032193">
    <property type="entry name" value="CNOT1_TTP_bind"/>
</dbReference>
<evidence type="ECO:0000313" key="16">
    <source>
        <dbReference type="Proteomes" id="UP000677054"/>
    </source>
</evidence>
<feature type="compositionally biased region" description="Low complexity" evidence="7">
    <location>
        <begin position="1047"/>
        <end position="1061"/>
    </location>
</feature>
<comment type="subcellular location">
    <subcellularLocation>
        <location evidence="1">Nucleus</location>
    </subcellularLocation>
</comment>
<dbReference type="InterPro" id="IPR007196">
    <property type="entry name" value="CCR4-Not_Not1_C"/>
</dbReference>
<dbReference type="FunFam" id="1.25.40.180:FF:000005">
    <property type="entry name" value="Ccr4-not transcription complex subunit 1 isoform"/>
    <property type="match status" value="1"/>
</dbReference>
<dbReference type="FunFam" id="1.25.40.800:FF:000001">
    <property type="entry name" value="CCR4-NOT transcription complex subunit 1"/>
    <property type="match status" value="1"/>
</dbReference>
<evidence type="ECO:0000256" key="6">
    <source>
        <dbReference type="ARBA" id="ARBA00025717"/>
    </source>
</evidence>
<dbReference type="PANTHER" id="PTHR13162:SF8">
    <property type="entry name" value="CCR4-NOT TRANSCRIPTION COMPLEX SUBUNIT 1"/>
    <property type="match status" value="1"/>
</dbReference>
<dbReference type="EMBL" id="LR899814">
    <property type="protein sequence ID" value="CAD7242637.1"/>
    <property type="molecule type" value="Genomic_DNA"/>
</dbReference>
<protein>
    <recommendedName>
        <fullName evidence="17">CCR4-NOT transcription complex subunit 1</fullName>
    </recommendedName>
</protein>
<dbReference type="FunFam" id="1.25.40.840:FF:000001">
    <property type="entry name" value="Ccr4-not transcription complex subunit 1 isoform"/>
    <property type="match status" value="1"/>
</dbReference>
<dbReference type="Pfam" id="PF16418">
    <property type="entry name" value="CNOT1_HEAT"/>
    <property type="match status" value="1"/>
</dbReference>
<feature type="domain" description="CCR4-NOT transcription complex subunit 1 HEAT repeat" evidence="12">
    <location>
        <begin position="501"/>
        <end position="655"/>
    </location>
</feature>
<keyword evidence="2" id="KW-0678">Repressor</keyword>
<feature type="compositionally biased region" description="Pro residues" evidence="7">
    <location>
        <begin position="1332"/>
        <end position="1350"/>
    </location>
</feature>
<dbReference type="Gene3D" id="1.25.40.180">
    <property type="match status" value="1"/>
</dbReference>
<dbReference type="InterPro" id="IPR055454">
    <property type="entry name" value="CNOT1-like_NOT1_connector"/>
</dbReference>
<dbReference type="GO" id="GO:0060090">
    <property type="term" value="F:molecular adaptor activity"/>
    <property type="evidence" value="ECO:0007669"/>
    <property type="project" value="TreeGrafter"/>
</dbReference>
<sequence length="2320" mass="258709">MNLDSLSFQLSQISNCVASLNKKNFKSVSEELEHFVSILGQVAERHLLRCLFSHVDFSGEAGKSGASRDSAQLQYLIQECSSIISKPNFVGNVCFAIDNPLHQQKSLKSSSVLLQLSRVLKFNKVQEIAFGLALLNSSRSETQAHAQQFLKNKLPAFVKNCVESSENGSVQPSLADIPPEVLHLIALNILNPGAEQFLSSSEDRNFLKALCKVFPRAQVPVILAPLLYGEQEDMNMEVNSDISQNSMARSLLENSLADTIMELGYTVTNSIEECHNTLVNIGLPEITPGAVAKVLALMIRTHTGLGDPVSLQNLQSPSSLWNDKDKSESSGQFQTSWNIENFIMALNEIQANLNWRDVVLQLDHPGFVVKDRHGLNLLIKALKLGLQNQSFPIELTYRHWKNVDGQLSLIHHILKGSDILCFADFPCRQVNVEILKSPPEAENKEIATWKSLDLMEALLYISDAGSYTQAQELFKFPIQHCPDVLVLGLLQISPPITRLRQDLLTNLIPVFLGNHPNSAIVLHHAWNCQQQPAVKPIIMHAMAEWYLRGDGDQQRLSRILDVAQDLKALSVLLNVQSYPFVIDLACLASRREYLKLDKWLSDKIREHREPFVSACIKFLQRRCPQILGGMANDEAMPKSMSIPSETVATVVSCLQAGLQAGSVSQELAEPILTMVSDHSVMLARSRLVSSTVPPVTKASTITRSSALDNIFPSSSLSSSILNASHQVDLTPGSLSTSIANLSLGNSTSTGSTSSSSVFSNLPSSLNAFSQSPASPARLYGSSPAPSTAIGFTPVTPQAQNALGGLSNPLSGISSGTSTSQLSSIIGRSQFSVPGTASTRTTTDLPNLFPDVVDKDIEDEANSYFQRIYHHPQPQMSVDEVLQMLKRFLDSNSKREKDVFNCMVKNLFEEYRFFPQYPEKELFTTAQLFGGIIEYGLVTYMLLGIALRYVLDALKKSFGSKMYHFGVTALDRFKTRLKEYPQYCQHLAAIPHFRQFPSGIITYVEYGARSEEPPNRSQGPTLTALTMTSQTTTNAGVIGQGSGNRGMTSSISSSTTTSIQTSAGRPSIANTTNIDTLLVATEKEDKVAVPPEQLQDRVAFIFNNLSQVNLQQKCDETKELIEEEHWPWIAQYLVMKRASIEPNFHLLYSNFLDTLKSPELNRMVIRETYRNIKVLLRSDKGIANFSDRSLLKNLGHWLGMLTLAKNKPILQVNLDPRALLIEAHHRGTQELLYVVPFVAKILESCAKSKVFKPPCPWTMAIMNVLAELHSEQDLKLNLKFEIEVLCKNLKLEISDLKPTTVLKELERIAKLEMQLSQGKPQGEGIPAPIAAPVHPPAPPAPVQPPVAPPVPVSSEVEQMTNLPMMPVSSPPVTSRGTSSTPTPQITTLAFQPKYSYHEINISSIGGLSQHIGVSGQMSLLQAHPQLKLLVRPAVERAVQECIGPMVERSVKIALTTAEQIVKKDFALDPEETRMRIAAHHIVRNLTAGMCMITCREQLLVSIIANLKNAFQTALQGATGQQKEVIEQASNLIAQENVELACAFIQKNAIEKAVIEIDKRLAPDFELRKLAKGEGRRFCEPYTLTYQAERMAEQIRLKVGNVTPQQMAVYEEFARNIPGFLPISDRDLLALIPKPVPSYVPDDISQLYGKVATELENCLSTMMNHAGSPLFMGLEQLLESVLIARQNRDAITGSALLQKGVEGLLEGMSHISPNDQEMFIRYRDGHLLVLKALQDPRGFGPQWTNRQVTKHWIDAREEVKWNIDVIDALIRATLLSMPQFDLHLAQSIESGMNYSAVTLAMQLIQVYLVDERNNSPLAEADLCNTIEVLMRIAPQSRQAPDGLPSLLDLLRTGGDSTFPERVPGGPTSHIFSGISQAQEFDDPPGLHEKTEMLLRDWINMYQNPNQGNDLTRGFTLFVHQLNVQGILRTDELITRFFRLLFLELNSPEPVFEGINFQVLTAFCHTLHLIRPAKAPGFTYAWLDMVGHRVFLTRLLVHTPQQKGWTMYAQLLVDIFKFLYPFLRNADLSKAMMALYRGVLRILLVLLHDFPEFLCQYHYGFCDVIPPNCIQMRNLILSAFPRNMRLPDPFTSNLKVDLLPEITHAPRIMTNFAAMIQPPNFKKDLDSYLKTRAPVTFLTELRTNLQVTTEAGLHYNVPLINALVLYVGTQAISFIHSKGLTPSMATITHSSHMDIFQNLAVDLDTEGRYLFLSAIANQLRYPNSHTHYFSCTLLYLFSEANSQALQEQITRVLLERLIVSRPHPWGLLITFIELIRNPAFKFWQHDFVRCAPEIEKLFESIARSCIMQKGAPPRDQDAEGLKS</sequence>
<organism evidence="15">
    <name type="scientific">Darwinula stevensoni</name>
    <dbReference type="NCBI Taxonomy" id="69355"/>
    <lineage>
        <taxon>Eukaryota</taxon>
        <taxon>Metazoa</taxon>
        <taxon>Ecdysozoa</taxon>
        <taxon>Arthropoda</taxon>
        <taxon>Crustacea</taxon>
        <taxon>Oligostraca</taxon>
        <taxon>Ostracoda</taxon>
        <taxon>Podocopa</taxon>
        <taxon>Podocopida</taxon>
        <taxon>Darwinulocopina</taxon>
        <taxon>Darwinuloidea</taxon>
        <taxon>Darwinulidae</taxon>
        <taxon>Darwinula</taxon>
    </lineage>
</organism>
<dbReference type="GO" id="GO:0030015">
    <property type="term" value="C:CCR4-NOT core complex"/>
    <property type="evidence" value="ECO:0007669"/>
    <property type="project" value="InterPro"/>
</dbReference>
<evidence type="ECO:0000313" key="15">
    <source>
        <dbReference type="EMBL" id="CAD7242637.1"/>
    </source>
</evidence>
<keyword evidence="3" id="KW-0805">Transcription regulation</keyword>
<dbReference type="Proteomes" id="UP000677054">
    <property type="component" value="Unassembled WGS sequence"/>
</dbReference>
<keyword evidence="5" id="KW-0539">Nucleus</keyword>
<dbReference type="PANTHER" id="PTHR13162">
    <property type="entry name" value="CCR4-NOT TRANSCRIPTION COMPLEX"/>
    <property type="match status" value="1"/>
</dbReference>
<feature type="domain" description="CCR4-NOT transcription complex subunit 1" evidence="9">
    <location>
        <begin position="1423"/>
        <end position="1568"/>
    </location>
</feature>
<dbReference type="CDD" id="cd20710">
    <property type="entry name" value="NOT1_connector"/>
    <property type="match status" value="1"/>
</dbReference>
<dbReference type="GO" id="GO:0000288">
    <property type="term" value="P:nuclear-transcribed mRNA catabolic process, deadenylation-dependent decay"/>
    <property type="evidence" value="ECO:0007669"/>
    <property type="project" value="TreeGrafter"/>
</dbReference>
<dbReference type="Gene3D" id="1.25.40.800">
    <property type="match status" value="1"/>
</dbReference>
<dbReference type="Gene3D" id="1.25.40.790">
    <property type="match status" value="2"/>
</dbReference>
<dbReference type="OrthoDB" id="1933107at2759"/>
<dbReference type="Pfam" id="PF22940">
    <property type="entry name" value="CNOT1_1st"/>
    <property type="match status" value="1"/>
</dbReference>
<evidence type="ECO:0000256" key="7">
    <source>
        <dbReference type="SAM" id="MobiDB-lite"/>
    </source>
</evidence>
<dbReference type="InterPro" id="IPR024557">
    <property type="entry name" value="CNOT1_dom_4"/>
</dbReference>
<feature type="domain" description="CCR4-NOT transcription complex subunit 1 CAF1-binding" evidence="10">
    <location>
        <begin position="1087"/>
        <end position="1306"/>
    </location>
</feature>
<feature type="domain" description="CCR4-NOT transcription complex subunit 1 TTP binding" evidence="11">
    <location>
        <begin position="851"/>
        <end position="1014"/>
    </location>
</feature>
<name>A0A7R8X8P8_9CRUS</name>
<dbReference type="InterPro" id="IPR032191">
    <property type="entry name" value="CNOT1_CAF1_bind"/>
</dbReference>
<evidence type="ECO:0000256" key="4">
    <source>
        <dbReference type="ARBA" id="ARBA00023163"/>
    </source>
</evidence>
<evidence type="ECO:0000259" key="8">
    <source>
        <dbReference type="Pfam" id="PF04054"/>
    </source>
</evidence>
<evidence type="ECO:0000259" key="9">
    <source>
        <dbReference type="Pfam" id="PF12842"/>
    </source>
</evidence>
<feature type="region of interest" description="Disordered" evidence="7">
    <location>
        <begin position="1035"/>
        <end position="1066"/>
    </location>
</feature>
<feature type="domain" description="CCR4-NOT transcription complex subunit 1 N-terminal" evidence="13">
    <location>
        <begin position="34"/>
        <end position="227"/>
    </location>
</feature>
<evidence type="ECO:0000256" key="5">
    <source>
        <dbReference type="ARBA" id="ARBA00023242"/>
    </source>
</evidence>
<proteinExistence type="inferred from homology"/>
<dbReference type="Gene3D" id="1.25.40.840">
    <property type="entry name" value="CCR4-NOT transcription complex subunit 1 TTP binding domain"/>
    <property type="match status" value="1"/>
</dbReference>
<dbReference type="InterPro" id="IPR040398">
    <property type="entry name" value="Not1"/>
</dbReference>
<comment type="similarity">
    <text evidence="6">Belongs to the CNOT1 family.</text>
</comment>
<keyword evidence="4" id="KW-0804">Transcription</keyword>
<dbReference type="GO" id="GO:0000932">
    <property type="term" value="C:P-body"/>
    <property type="evidence" value="ECO:0007669"/>
    <property type="project" value="TreeGrafter"/>
</dbReference>
<dbReference type="InterPro" id="IPR055104">
    <property type="entry name" value="CNOT1_1st"/>
</dbReference>
<evidence type="ECO:0000259" key="10">
    <source>
        <dbReference type="Pfam" id="PF16415"/>
    </source>
</evidence>
<gene>
    <name evidence="15" type="ORF">DSTB1V02_LOCUS2593</name>
</gene>
<evidence type="ECO:0000259" key="13">
    <source>
        <dbReference type="Pfam" id="PF22940"/>
    </source>
</evidence>
<dbReference type="Pfam" id="PF16417">
    <property type="entry name" value="CNOT1_TTP_bind"/>
    <property type="match status" value="1"/>
</dbReference>
<accession>A0A7R8X8P8</accession>
<dbReference type="InterPro" id="IPR032194">
    <property type="entry name" value="CNOT1_HEAT"/>
</dbReference>
<dbReference type="GO" id="GO:0005634">
    <property type="term" value="C:nucleus"/>
    <property type="evidence" value="ECO:0007669"/>
    <property type="project" value="UniProtKB-SubCell"/>
</dbReference>
<feature type="domain" description="CCR4-Not complex component Not1 C-terminal" evidence="8">
    <location>
        <begin position="1940"/>
        <end position="2298"/>
    </location>
</feature>
<dbReference type="Pfam" id="PF16415">
    <property type="entry name" value="CNOT1_CAF1_bind"/>
    <property type="match status" value="1"/>
</dbReference>
<keyword evidence="16" id="KW-1185">Reference proteome</keyword>
<evidence type="ECO:0000256" key="3">
    <source>
        <dbReference type="ARBA" id="ARBA00023015"/>
    </source>
</evidence>
<evidence type="ECO:0000259" key="12">
    <source>
        <dbReference type="Pfam" id="PF16418"/>
    </source>
</evidence>
<evidence type="ECO:0000256" key="1">
    <source>
        <dbReference type="ARBA" id="ARBA00004123"/>
    </source>
</evidence>
<dbReference type="Pfam" id="PF23590">
    <property type="entry name" value="NOT1_connector"/>
    <property type="match status" value="1"/>
</dbReference>
<dbReference type="Pfam" id="PF04054">
    <property type="entry name" value="Not1"/>
    <property type="match status" value="1"/>
</dbReference>
<feature type="region of interest" description="Disordered" evidence="7">
    <location>
        <begin position="1331"/>
        <end position="1351"/>
    </location>
</feature>